<gene>
    <name evidence="3" type="ORF">PILCRDRAFT_17536</name>
</gene>
<dbReference type="EMBL" id="KN833633">
    <property type="protein sequence ID" value="KIM70981.1"/>
    <property type="molecule type" value="Genomic_DNA"/>
</dbReference>
<dbReference type="AlphaFoldDB" id="A0A0C3ET24"/>
<evidence type="ECO:0000256" key="1">
    <source>
        <dbReference type="SAM" id="MobiDB-lite"/>
    </source>
</evidence>
<proteinExistence type="predicted"/>
<keyword evidence="2" id="KW-0812">Transmembrane</keyword>
<evidence type="ECO:0000313" key="4">
    <source>
        <dbReference type="Proteomes" id="UP000054166"/>
    </source>
</evidence>
<dbReference type="InParanoid" id="A0A0C3ET24"/>
<protein>
    <submittedName>
        <fullName evidence="3">Uncharacterized protein</fullName>
    </submittedName>
</protein>
<feature type="region of interest" description="Disordered" evidence="1">
    <location>
        <begin position="1"/>
        <end position="23"/>
    </location>
</feature>
<organism evidence="3 4">
    <name type="scientific">Piloderma croceum (strain F 1598)</name>
    <dbReference type="NCBI Taxonomy" id="765440"/>
    <lineage>
        <taxon>Eukaryota</taxon>
        <taxon>Fungi</taxon>
        <taxon>Dikarya</taxon>
        <taxon>Basidiomycota</taxon>
        <taxon>Agaricomycotina</taxon>
        <taxon>Agaricomycetes</taxon>
        <taxon>Agaricomycetidae</taxon>
        <taxon>Atheliales</taxon>
        <taxon>Atheliaceae</taxon>
        <taxon>Piloderma</taxon>
    </lineage>
</organism>
<evidence type="ECO:0000313" key="3">
    <source>
        <dbReference type="EMBL" id="KIM70981.1"/>
    </source>
</evidence>
<dbReference type="HOGENOM" id="CLU_1714008_0_0_1"/>
<accession>A0A0C3ET24</accession>
<keyword evidence="4" id="KW-1185">Reference proteome</keyword>
<sequence length="153" mass="16784">MTKLPIALPPTSSPNKTLASPHASNAPLPPMDWKWTSLAVPGLSLRIPNPIFYCPLILPLLFYLFMHTGLLVLRVFPFSAVPPFPPCKLQTPNRLLHYQRPVLLQQKVTRDHRPRLSHSVNISGTPLHSECRVVILSLCLGASQGADEGGGAL</sequence>
<evidence type="ECO:0000256" key="2">
    <source>
        <dbReference type="SAM" id="Phobius"/>
    </source>
</evidence>
<dbReference type="Proteomes" id="UP000054166">
    <property type="component" value="Unassembled WGS sequence"/>
</dbReference>
<reference evidence="3 4" key="1">
    <citation type="submission" date="2014-04" db="EMBL/GenBank/DDBJ databases">
        <authorList>
            <consortium name="DOE Joint Genome Institute"/>
            <person name="Kuo A."/>
            <person name="Tarkka M."/>
            <person name="Buscot F."/>
            <person name="Kohler A."/>
            <person name="Nagy L.G."/>
            <person name="Floudas D."/>
            <person name="Copeland A."/>
            <person name="Barry K.W."/>
            <person name="Cichocki N."/>
            <person name="Veneault-Fourrey C."/>
            <person name="LaButti K."/>
            <person name="Lindquist E.A."/>
            <person name="Lipzen A."/>
            <person name="Lundell T."/>
            <person name="Morin E."/>
            <person name="Murat C."/>
            <person name="Sun H."/>
            <person name="Tunlid A."/>
            <person name="Henrissat B."/>
            <person name="Grigoriev I.V."/>
            <person name="Hibbett D.S."/>
            <person name="Martin F."/>
            <person name="Nordberg H.P."/>
            <person name="Cantor M.N."/>
            <person name="Hua S.X."/>
        </authorList>
    </citation>
    <scope>NUCLEOTIDE SEQUENCE [LARGE SCALE GENOMIC DNA]</scope>
    <source>
        <strain evidence="3 4">F 1598</strain>
    </source>
</reference>
<keyword evidence="2" id="KW-1133">Transmembrane helix</keyword>
<keyword evidence="2" id="KW-0472">Membrane</keyword>
<feature type="transmembrane region" description="Helical" evidence="2">
    <location>
        <begin position="50"/>
        <end position="73"/>
    </location>
</feature>
<name>A0A0C3ET24_PILCF</name>
<reference evidence="4" key="2">
    <citation type="submission" date="2015-01" db="EMBL/GenBank/DDBJ databases">
        <title>Evolutionary Origins and Diversification of the Mycorrhizal Mutualists.</title>
        <authorList>
            <consortium name="DOE Joint Genome Institute"/>
            <consortium name="Mycorrhizal Genomics Consortium"/>
            <person name="Kohler A."/>
            <person name="Kuo A."/>
            <person name="Nagy L.G."/>
            <person name="Floudas D."/>
            <person name="Copeland A."/>
            <person name="Barry K.W."/>
            <person name="Cichocki N."/>
            <person name="Veneault-Fourrey C."/>
            <person name="LaButti K."/>
            <person name="Lindquist E.A."/>
            <person name="Lipzen A."/>
            <person name="Lundell T."/>
            <person name="Morin E."/>
            <person name="Murat C."/>
            <person name="Riley R."/>
            <person name="Ohm R."/>
            <person name="Sun H."/>
            <person name="Tunlid A."/>
            <person name="Henrissat B."/>
            <person name="Grigoriev I.V."/>
            <person name="Hibbett D.S."/>
            <person name="Martin F."/>
        </authorList>
    </citation>
    <scope>NUCLEOTIDE SEQUENCE [LARGE SCALE GENOMIC DNA]</scope>
    <source>
        <strain evidence="4">F 1598</strain>
    </source>
</reference>